<comment type="caution">
    <text evidence="3">The sequence shown here is derived from an EMBL/GenBank/DDBJ whole genome shotgun (WGS) entry which is preliminary data.</text>
</comment>
<sequence length="333" mass="39019">MEDDSQPVDAELTYEQINACSFNSWYPLFAYVKPLVTVKSELIQLTQDFINYIKEDGVLLPKSITSTNRSNGNDSDGFSSEEYDEEEDVHSREFPELQEFIQKAINKYGAVFPKCNWSSPRDAEWILTGSDKLKCTSVEDVFLLLKSSQFIIHDLEDAYRNVALQNNEQETKRILVLREWFNFEPSMEFRCFIREGELIAISQRDHQNYYKFLEDRIAEYREKLHVFWKQNVQTKFKLVNYVLDLYINRKGSVFIIDFNVYGHPTVPLLFDWNSAPLALRSELPAEIDFRIVEDECGVIRPSFKTYGGVPSDFYDPTNAQNVMKFIEKCQNEQ</sequence>
<proteinExistence type="inferred from homology"/>
<name>A0AAW2YU66_9EUKA</name>
<evidence type="ECO:0000313" key="3">
    <source>
        <dbReference type="EMBL" id="KAL0480986.1"/>
    </source>
</evidence>
<evidence type="ECO:0000313" key="4">
    <source>
        <dbReference type="Proteomes" id="UP001431209"/>
    </source>
</evidence>
<dbReference type="PANTHER" id="PTHR15323:SF6">
    <property type="entry name" value="CELL DIVISION CYCLE PROTEIN 123 HOMOLOG"/>
    <property type="match status" value="1"/>
</dbReference>
<dbReference type="Proteomes" id="UP001431209">
    <property type="component" value="Unassembled WGS sequence"/>
</dbReference>
<organism evidence="3 4">
    <name type="scientific">Acrasis kona</name>
    <dbReference type="NCBI Taxonomy" id="1008807"/>
    <lineage>
        <taxon>Eukaryota</taxon>
        <taxon>Discoba</taxon>
        <taxon>Heterolobosea</taxon>
        <taxon>Tetramitia</taxon>
        <taxon>Eutetramitia</taxon>
        <taxon>Acrasidae</taxon>
        <taxon>Acrasis</taxon>
    </lineage>
</organism>
<keyword evidence="3" id="KW-0131">Cell cycle</keyword>
<keyword evidence="3" id="KW-0132">Cell division</keyword>
<feature type="region of interest" description="Disordered" evidence="2">
    <location>
        <begin position="64"/>
        <end position="85"/>
    </location>
</feature>
<protein>
    <submittedName>
        <fullName evidence="3">Cell division cycle protein 123</fullName>
    </submittedName>
</protein>
<dbReference type="GO" id="GO:0005737">
    <property type="term" value="C:cytoplasm"/>
    <property type="evidence" value="ECO:0007669"/>
    <property type="project" value="TreeGrafter"/>
</dbReference>
<accession>A0AAW2YU66</accession>
<evidence type="ECO:0000256" key="2">
    <source>
        <dbReference type="SAM" id="MobiDB-lite"/>
    </source>
</evidence>
<dbReference type="PANTHER" id="PTHR15323">
    <property type="entry name" value="D123 PROTEIN"/>
    <property type="match status" value="1"/>
</dbReference>
<dbReference type="GO" id="GO:0051301">
    <property type="term" value="P:cell division"/>
    <property type="evidence" value="ECO:0007669"/>
    <property type="project" value="UniProtKB-KW"/>
</dbReference>
<dbReference type="EMBL" id="JAOPGA020000708">
    <property type="protein sequence ID" value="KAL0480986.1"/>
    <property type="molecule type" value="Genomic_DNA"/>
</dbReference>
<gene>
    <name evidence="3" type="ORF">AKO1_013616</name>
</gene>
<dbReference type="InterPro" id="IPR009772">
    <property type="entry name" value="CDC123"/>
</dbReference>
<evidence type="ECO:0000256" key="1">
    <source>
        <dbReference type="ARBA" id="ARBA00011047"/>
    </source>
</evidence>
<comment type="similarity">
    <text evidence="1">Belongs to the CDC123 family.</text>
</comment>
<feature type="compositionally biased region" description="Polar residues" evidence="2">
    <location>
        <begin position="64"/>
        <end position="78"/>
    </location>
</feature>
<reference evidence="3 4" key="1">
    <citation type="submission" date="2024-03" db="EMBL/GenBank/DDBJ databases">
        <title>The Acrasis kona genome and developmental transcriptomes reveal deep origins of eukaryotic multicellular pathways.</title>
        <authorList>
            <person name="Sheikh S."/>
            <person name="Fu C.-J."/>
            <person name="Brown M.W."/>
            <person name="Baldauf S.L."/>
        </authorList>
    </citation>
    <scope>NUCLEOTIDE SEQUENCE [LARGE SCALE GENOMIC DNA]</scope>
    <source>
        <strain evidence="3 4">ATCC MYA-3509</strain>
    </source>
</reference>
<dbReference type="Pfam" id="PF07065">
    <property type="entry name" value="D123"/>
    <property type="match status" value="1"/>
</dbReference>
<keyword evidence="4" id="KW-1185">Reference proteome</keyword>
<dbReference type="AlphaFoldDB" id="A0AAW2YU66"/>